<dbReference type="eggNOG" id="COG1653">
    <property type="taxonomic scope" value="Bacteria"/>
</dbReference>
<dbReference type="EMBL" id="CP001098">
    <property type="protein sequence ID" value="ACL71046.1"/>
    <property type="molecule type" value="Genomic_DNA"/>
</dbReference>
<sequence length="436" mass="49596">MLKKSKIIAGSLVALFLMVVIFGGVGLAKEKVKLTATFAAPKERWDWLVDKALPVLKANHPELNIEFEYEVLPYDKTHDKLITMMIANTPRDLVSVDGIWLGEFAQGGLLKDITEEVKEWGRMDEYYAVNREGSKYNGKYYGIWSWTDARVLWYWPDLLEKAGVEPEDLTTWDGYIAAAEKLNNTLQNEGIEGVHLVGAPHSPDMFFPYLWMNGGKILEKRDGKWYPAFHKEAGIKALTFIKRQVEAGIKPQKQHFWGQEFADKRYAVMLEGSWLAGKFSKNITKEELENKIGMLPLFPTPSEEVDTATMAGGWVLAIPKTSRHQDLAWELMEIIQSPEIMSQFLAKFGYLPTQRVIAENPEYNKVLIESIPFFDKYTKILPLAHGRPNIPEYPQISEALRIAIEEVYYRGADPEVALTKAAQKVARILGWPGLVD</sequence>
<organism evidence="1 2">
    <name type="scientific">Halothermothrix orenii (strain H 168 / OCM 544 / DSM 9562)</name>
    <dbReference type="NCBI Taxonomy" id="373903"/>
    <lineage>
        <taxon>Bacteria</taxon>
        <taxon>Bacillati</taxon>
        <taxon>Bacillota</taxon>
        <taxon>Clostridia</taxon>
        <taxon>Halanaerobiales</taxon>
        <taxon>Halothermotrichaceae</taxon>
        <taxon>Halothermothrix</taxon>
    </lineage>
</organism>
<dbReference type="Proteomes" id="UP000000719">
    <property type="component" value="Chromosome"/>
</dbReference>
<keyword evidence="2" id="KW-1185">Reference proteome</keyword>
<reference evidence="1 2" key="1">
    <citation type="journal article" date="2009" name="PLoS ONE">
        <title>Genome analysis of the anaerobic thermohalophilic bacterium Halothermothrix orenii.</title>
        <authorList>
            <person name="Mavromatis K."/>
            <person name="Ivanova N."/>
            <person name="Anderson I."/>
            <person name="Lykidis A."/>
            <person name="Hooper S.D."/>
            <person name="Sun H."/>
            <person name="Kunin V."/>
            <person name="Lapidus A."/>
            <person name="Hugenholtz P."/>
            <person name="Patel B."/>
            <person name="Kyrpides N.C."/>
        </authorList>
    </citation>
    <scope>NUCLEOTIDE SEQUENCE [LARGE SCALE GENOMIC DNA]</scope>
    <source>
        <strain evidence="2">H 168 / OCM 544 / DSM 9562</strain>
    </source>
</reference>
<evidence type="ECO:0000313" key="1">
    <source>
        <dbReference type="EMBL" id="ACL71046.1"/>
    </source>
</evidence>
<dbReference type="KEGG" id="hor:Hore_23010"/>
<dbReference type="AlphaFoldDB" id="B8D194"/>
<dbReference type="RefSeq" id="WP_015924014.1">
    <property type="nucleotide sequence ID" value="NC_011899.1"/>
</dbReference>
<dbReference type="STRING" id="373903.Hore_23010"/>
<dbReference type="Pfam" id="PF13416">
    <property type="entry name" value="SBP_bac_8"/>
    <property type="match status" value="1"/>
</dbReference>
<proteinExistence type="predicted"/>
<dbReference type="PANTHER" id="PTHR43649">
    <property type="entry name" value="ARABINOSE-BINDING PROTEIN-RELATED"/>
    <property type="match status" value="1"/>
</dbReference>
<dbReference type="InterPro" id="IPR050490">
    <property type="entry name" value="Bact_solute-bd_prot1"/>
</dbReference>
<dbReference type="HOGENOM" id="CLU_031285_11_0_9"/>
<dbReference type="OrthoDB" id="383712at2"/>
<protein>
    <submittedName>
        <fullName evidence="1">Extracellular solute-binding protein family 1</fullName>
    </submittedName>
</protein>
<dbReference type="PANTHER" id="PTHR43649:SF12">
    <property type="entry name" value="DIACETYLCHITOBIOSE BINDING PROTEIN DASA"/>
    <property type="match status" value="1"/>
</dbReference>
<name>B8D194_HALOH</name>
<dbReference type="CDD" id="cd14750">
    <property type="entry name" value="PBP2_TMBP"/>
    <property type="match status" value="1"/>
</dbReference>
<dbReference type="SUPFAM" id="SSF53850">
    <property type="entry name" value="Periplasmic binding protein-like II"/>
    <property type="match status" value="1"/>
</dbReference>
<dbReference type="InterPro" id="IPR006059">
    <property type="entry name" value="SBP"/>
</dbReference>
<dbReference type="Gene3D" id="3.40.190.10">
    <property type="entry name" value="Periplasmic binding protein-like II"/>
    <property type="match status" value="2"/>
</dbReference>
<evidence type="ECO:0000313" key="2">
    <source>
        <dbReference type="Proteomes" id="UP000000719"/>
    </source>
</evidence>
<gene>
    <name evidence="1" type="ordered locus">Hore_23010</name>
</gene>
<accession>B8D194</accession>